<feature type="region of interest" description="Disordered" evidence="1">
    <location>
        <begin position="28"/>
        <end position="49"/>
    </location>
</feature>
<organism evidence="2 3">
    <name type="scientific">Natronorubrum texcoconense</name>
    <dbReference type="NCBI Taxonomy" id="1095776"/>
    <lineage>
        <taxon>Archaea</taxon>
        <taxon>Methanobacteriati</taxon>
        <taxon>Methanobacteriota</taxon>
        <taxon>Stenosarchaea group</taxon>
        <taxon>Halobacteria</taxon>
        <taxon>Halobacteriales</taxon>
        <taxon>Natrialbaceae</taxon>
        <taxon>Natronorubrum</taxon>
    </lineage>
</organism>
<sequence>MNRRQYLTRAGAGTLALPALAGCLDDLSRSESTTSAEDRTGERELSRAAGTLNEAALALDIEDGGVDDSEDVEFDPDEPTGLIDDARGHLETAAAELDDDRALDIETLETYADILEALVVVTETITDENLESDADAVFDGTVDDGDLEDATETVDRWMDELESAEARHGGAVSDYEALDGDRFEELARIDPADLGDGIESLGGVLGSLVTLVDGFDSMLVGHAALEDGQESVENDEYERAKAAFGDAESAFETARKTFDGAEDSPARLDDQFETARCQSGHLAAAAEAFGEAAAAAESGDLLTANQREREAERSLEAADDCTE</sequence>
<dbReference type="AlphaFoldDB" id="A0A1G9BI61"/>
<proteinExistence type="predicted"/>
<dbReference type="EMBL" id="FNFE01000004">
    <property type="protein sequence ID" value="SDK39206.1"/>
    <property type="molecule type" value="Genomic_DNA"/>
</dbReference>
<evidence type="ECO:0000313" key="3">
    <source>
        <dbReference type="Proteomes" id="UP000198882"/>
    </source>
</evidence>
<dbReference type="PROSITE" id="PS51257">
    <property type="entry name" value="PROKAR_LIPOPROTEIN"/>
    <property type="match status" value="1"/>
</dbReference>
<reference evidence="3" key="1">
    <citation type="submission" date="2016-10" db="EMBL/GenBank/DDBJ databases">
        <authorList>
            <person name="Varghese N."/>
            <person name="Submissions S."/>
        </authorList>
    </citation>
    <scope>NUCLEOTIDE SEQUENCE [LARGE SCALE GENOMIC DNA]</scope>
    <source>
        <strain evidence="3">B4,CECT 8067,JCM 17497</strain>
    </source>
</reference>
<dbReference type="OrthoDB" id="170488at2157"/>
<evidence type="ECO:0000313" key="2">
    <source>
        <dbReference type="EMBL" id="SDK39206.1"/>
    </source>
</evidence>
<protein>
    <submittedName>
        <fullName evidence="2">Uncharacterized protein</fullName>
    </submittedName>
</protein>
<evidence type="ECO:0000256" key="1">
    <source>
        <dbReference type="SAM" id="MobiDB-lite"/>
    </source>
</evidence>
<keyword evidence="3" id="KW-1185">Reference proteome</keyword>
<name>A0A1G9BI61_9EURY</name>
<gene>
    <name evidence="2" type="ORF">SAMN04515672_2969</name>
</gene>
<feature type="compositionally biased region" description="Basic and acidic residues" evidence="1">
    <location>
        <begin position="36"/>
        <end position="46"/>
    </location>
</feature>
<dbReference type="Proteomes" id="UP000198882">
    <property type="component" value="Unassembled WGS sequence"/>
</dbReference>
<dbReference type="RefSeq" id="WP_090308296.1">
    <property type="nucleotide sequence ID" value="NZ_FNFE01000004.1"/>
</dbReference>
<accession>A0A1G9BI61</accession>